<gene>
    <name evidence="1" type="ORF">K3G42_031105</name>
</gene>
<reference evidence="1" key="1">
    <citation type="submission" date="2021-08" db="EMBL/GenBank/DDBJ databases">
        <title>The first chromosome-level gecko genome reveals the dynamic sex chromosomes of Neotropical dwarf geckos (Sphaerodactylidae: Sphaerodactylus).</title>
        <authorList>
            <person name="Pinto B.J."/>
            <person name="Keating S.E."/>
            <person name="Gamble T."/>
        </authorList>
    </citation>
    <scope>NUCLEOTIDE SEQUENCE</scope>
    <source>
        <strain evidence="1">TG3544</strain>
    </source>
</reference>
<dbReference type="EMBL" id="CM037614">
    <property type="protein sequence ID" value="KAH8017604.1"/>
    <property type="molecule type" value="Genomic_DNA"/>
</dbReference>
<organism evidence="1 2">
    <name type="scientific">Sphaerodactylus townsendi</name>
    <dbReference type="NCBI Taxonomy" id="933632"/>
    <lineage>
        <taxon>Eukaryota</taxon>
        <taxon>Metazoa</taxon>
        <taxon>Chordata</taxon>
        <taxon>Craniata</taxon>
        <taxon>Vertebrata</taxon>
        <taxon>Euteleostomi</taxon>
        <taxon>Lepidosauria</taxon>
        <taxon>Squamata</taxon>
        <taxon>Bifurcata</taxon>
        <taxon>Gekkota</taxon>
        <taxon>Sphaerodactylidae</taxon>
        <taxon>Sphaerodactylus</taxon>
    </lineage>
</organism>
<proteinExistence type="predicted"/>
<name>A0ACB8GDM6_9SAUR</name>
<dbReference type="Proteomes" id="UP000827872">
    <property type="component" value="Linkage Group LG01"/>
</dbReference>
<comment type="caution">
    <text evidence="1">The sequence shown here is derived from an EMBL/GenBank/DDBJ whole genome shotgun (WGS) entry which is preliminary data.</text>
</comment>
<keyword evidence="2" id="KW-1185">Reference proteome</keyword>
<accession>A0ACB8GDM6</accession>
<evidence type="ECO:0000313" key="1">
    <source>
        <dbReference type="EMBL" id="KAH8017604.1"/>
    </source>
</evidence>
<protein>
    <submittedName>
        <fullName evidence="1">Uncharacterized protein</fullName>
    </submittedName>
</protein>
<evidence type="ECO:0000313" key="2">
    <source>
        <dbReference type="Proteomes" id="UP000827872"/>
    </source>
</evidence>
<sequence length="96" mass="10686">MGVGLTPALQHRSHCQASHWSTIRASTGGLCLRWLVPLLLRSSPVNQLQHIVGSKIQKEIYEDSILELYSSPPLVDLSLFPLGIVPEDCHIIHHTE</sequence>